<feature type="region of interest" description="Disordered" evidence="2">
    <location>
        <begin position="752"/>
        <end position="771"/>
    </location>
</feature>
<feature type="domain" description="Reverse transcriptase Ty1/copia-type" evidence="3">
    <location>
        <begin position="878"/>
        <end position="993"/>
    </location>
</feature>
<dbReference type="InterPro" id="IPR013103">
    <property type="entry name" value="RVT_2"/>
</dbReference>
<comment type="caution">
    <text evidence="5">The sequence shown here is derived from an EMBL/GenBank/DDBJ whole genome shotgun (WGS) entry which is preliminary data.</text>
</comment>
<dbReference type="PANTHER" id="PTHR11439">
    <property type="entry name" value="GAG-POL-RELATED RETROTRANSPOSON"/>
    <property type="match status" value="1"/>
</dbReference>
<keyword evidence="1" id="KW-0175">Coiled coil</keyword>
<reference evidence="5" key="1">
    <citation type="journal article" date="2019" name="Sci. Rep.">
        <title>Draft genome of Tanacetum cinerariifolium, the natural source of mosquito coil.</title>
        <authorList>
            <person name="Yamashiro T."/>
            <person name="Shiraishi A."/>
            <person name="Satake H."/>
            <person name="Nakayama K."/>
        </authorList>
    </citation>
    <scope>NUCLEOTIDE SEQUENCE</scope>
</reference>
<protein>
    <submittedName>
        <fullName evidence="5">Retrovirus-related Pol polyprotein from transposon TNT 1-94</fullName>
    </submittedName>
</protein>
<dbReference type="InterPro" id="IPR054722">
    <property type="entry name" value="PolX-like_BBD"/>
</dbReference>
<organism evidence="5">
    <name type="scientific">Tanacetum cinerariifolium</name>
    <name type="common">Dalmatian daisy</name>
    <name type="synonym">Chrysanthemum cinerariifolium</name>
    <dbReference type="NCBI Taxonomy" id="118510"/>
    <lineage>
        <taxon>Eukaryota</taxon>
        <taxon>Viridiplantae</taxon>
        <taxon>Streptophyta</taxon>
        <taxon>Embryophyta</taxon>
        <taxon>Tracheophyta</taxon>
        <taxon>Spermatophyta</taxon>
        <taxon>Magnoliopsida</taxon>
        <taxon>eudicotyledons</taxon>
        <taxon>Gunneridae</taxon>
        <taxon>Pentapetalae</taxon>
        <taxon>asterids</taxon>
        <taxon>campanulids</taxon>
        <taxon>Asterales</taxon>
        <taxon>Asteraceae</taxon>
        <taxon>Asteroideae</taxon>
        <taxon>Anthemideae</taxon>
        <taxon>Anthemidinae</taxon>
        <taxon>Tanacetum</taxon>
    </lineage>
</organism>
<dbReference type="EMBL" id="BKCJ010104397">
    <property type="protein sequence ID" value="GEX37086.1"/>
    <property type="molecule type" value="Genomic_DNA"/>
</dbReference>
<evidence type="ECO:0000256" key="1">
    <source>
        <dbReference type="SAM" id="Coils"/>
    </source>
</evidence>
<gene>
    <name evidence="5" type="ORF">Tci_309061</name>
</gene>
<dbReference type="AlphaFoldDB" id="A0A699H514"/>
<accession>A0A699H514</accession>
<name>A0A699H514_TANCI</name>
<evidence type="ECO:0000256" key="2">
    <source>
        <dbReference type="SAM" id="MobiDB-lite"/>
    </source>
</evidence>
<dbReference type="PANTHER" id="PTHR11439:SF509">
    <property type="entry name" value="RNA-DIRECTED DNA POLYMERASE"/>
    <property type="match status" value="1"/>
</dbReference>
<evidence type="ECO:0000259" key="3">
    <source>
        <dbReference type="Pfam" id="PF07727"/>
    </source>
</evidence>
<evidence type="ECO:0000313" key="5">
    <source>
        <dbReference type="EMBL" id="GEX37086.1"/>
    </source>
</evidence>
<proteinExistence type="predicted"/>
<dbReference type="Pfam" id="PF07727">
    <property type="entry name" value="RVT_2"/>
    <property type="match status" value="1"/>
</dbReference>
<sequence>MQVTLHYEAIVMQVTLHDKRIVMQVALHYEAIIMQVTLHDKRIVIIQAKKKKELEQEYILIPICTIDPLNSQGPKDNAVDAAKKATEVDESRVLDNGGQDDQVTRTIVSNKSYLPHGKLVKPGFPLGVISTEVVSVPHWSGALSSVKVTSSTLSVYDLIKSRSRSKESLPSFSSPDLPSWEFNPDIYEPTSVEEKLERKNEIKSRGTLLMALLNKDQLKFHSYQDTKFLMEAIEKRYGGNKKSKKPNSPQLAREDLEQIDPDDLEEIDLHWEMDMLTIRARRFIKRTGSSSSLDSELDSCSKTCLKAYATLKEQYDSLSSDYKKSQFNLVSFKVGLQSLEERLVHYKKNEAVFEEKVNILNLEVRLRDNAIVEYTKKLEKAEKERDELKQTLENTVETKPVKKNSFSPPIIEGWIFNDESKVEFEPKVEDKTVRPSIEKIKFVKHASKKVEKIETPKQHKHYPKGNQRNWNNIMSQRLGNPQQKENKEKGVINSGCSRHIIGNKCYLIDYENYDGGFVSFGDAKGRISRKGKIKTETLDFDDVYFCNELKYNLFSVSQMCDKKNNVLFIVTECLVLSSNDKLLDESQVLLRVPRKDSIYSVNLKSVVPTGEAVNTACYVLNRALVIKPHNKTPYELIHERPLLIEFMKPFGCPITILNTKNYLGKFDEKADEGNGPDWLFDIDSLTISMKYVPVVARFQTNGIAGTKDNIVAGQAKKKKEPEQEYILIPICTTNPLISQGAKDSAVDARKKATEVDTSQVSNNGGQDDQVTRSEFGGLLQQERQTEHINSTNSFNTVSPPVSTAGPSFVDDASPSPINATGTPTSTNAFKENPFERFSPFKNEFSLPLVPIVTLINDTEIFVNAYDDEAAEEEVGINNVVSSYTDERGIVIKNKARLVAQGHTQEEGIDYDEVFVPVARIKAIRLFLAYASFKDFVVYQLDVKSAFLYEKIKEEIYVCHPPGFENPDFPAKVYKVEKALYGLHQAPRHASTVMEPNKALVKDAEAKDVDVHLYRSMIRSLMYLTTSRPDITFAVCACARL</sequence>
<feature type="coiled-coil region" evidence="1">
    <location>
        <begin position="336"/>
        <end position="398"/>
    </location>
</feature>
<feature type="domain" description="Retrovirus-related Pol polyprotein from transposon TNT 1-94-like beta-barrel" evidence="4">
    <location>
        <begin position="492"/>
        <end position="562"/>
    </location>
</feature>
<evidence type="ECO:0000259" key="4">
    <source>
        <dbReference type="Pfam" id="PF22936"/>
    </source>
</evidence>
<dbReference type="Pfam" id="PF22936">
    <property type="entry name" value="Pol_BBD"/>
    <property type="match status" value="1"/>
</dbReference>
<feature type="compositionally biased region" description="Polar residues" evidence="2">
    <location>
        <begin position="755"/>
        <end position="768"/>
    </location>
</feature>